<accession>A0A839EDE6</accession>
<evidence type="ECO:0000313" key="1">
    <source>
        <dbReference type="EMBL" id="MBA8876739.1"/>
    </source>
</evidence>
<dbReference type="EMBL" id="JACGXN010000001">
    <property type="protein sequence ID" value="MBA8876739.1"/>
    <property type="molecule type" value="Genomic_DNA"/>
</dbReference>
<gene>
    <name evidence="1" type="ORF">FHW16_000421</name>
</gene>
<proteinExistence type="predicted"/>
<organism evidence="1 2">
    <name type="scientific">Phyllobacterium myrsinacearum</name>
    <dbReference type="NCBI Taxonomy" id="28101"/>
    <lineage>
        <taxon>Bacteria</taxon>
        <taxon>Pseudomonadati</taxon>
        <taxon>Pseudomonadota</taxon>
        <taxon>Alphaproteobacteria</taxon>
        <taxon>Hyphomicrobiales</taxon>
        <taxon>Phyllobacteriaceae</taxon>
        <taxon>Phyllobacterium</taxon>
    </lineage>
</organism>
<dbReference type="Proteomes" id="UP000549052">
    <property type="component" value="Unassembled WGS sequence"/>
</dbReference>
<dbReference type="AlphaFoldDB" id="A0A839EDE6"/>
<protein>
    <submittedName>
        <fullName evidence="1">Uncharacterized protein</fullName>
    </submittedName>
</protein>
<dbReference type="RefSeq" id="WP_182547504.1">
    <property type="nucleotide sequence ID" value="NZ_JACGXN010000001.1"/>
</dbReference>
<comment type="caution">
    <text evidence="1">The sequence shown here is derived from an EMBL/GenBank/DDBJ whole genome shotgun (WGS) entry which is preliminary data.</text>
</comment>
<sequence>MAQPLENAISNARPLARVFACALGLGLLLTGPALAEVRLGKNVRIFGHDFSHRTYKRVEIETTHKRPPWYGCRIFNKGSVYQGKAIRERTEICNLKPVPRAKRR</sequence>
<reference evidence="1 2" key="1">
    <citation type="submission" date="2020-07" db="EMBL/GenBank/DDBJ databases">
        <title>Genomic Encyclopedia of Type Strains, Phase IV (KMG-V): Genome sequencing to study the core and pangenomes of soil and plant-associated prokaryotes.</title>
        <authorList>
            <person name="Whitman W."/>
        </authorList>
    </citation>
    <scope>NUCLEOTIDE SEQUENCE [LARGE SCALE GENOMIC DNA]</scope>
    <source>
        <strain evidence="1 2">AN3</strain>
    </source>
</reference>
<evidence type="ECO:0000313" key="2">
    <source>
        <dbReference type="Proteomes" id="UP000549052"/>
    </source>
</evidence>
<name>A0A839EDE6_9HYPH</name>
<keyword evidence="2" id="KW-1185">Reference proteome</keyword>